<dbReference type="CDD" id="cd14686">
    <property type="entry name" value="bZIP"/>
    <property type="match status" value="1"/>
</dbReference>
<evidence type="ECO:0000256" key="1">
    <source>
        <dbReference type="SAM" id="MobiDB-lite"/>
    </source>
</evidence>
<protein>
    <recommendedName>
        <fullName evidence="2">BZIP domain-containing protein</fullName>
    </recommendedName>
</protein>
<accession>A0ABC8RSX7</accession>
<dbReference type="PANTHER" id="PTHR23334:SF20">
    <property type="entry name" value="BASIC LEUCINE ZIPPER 24"/>
    <property type="match status" value="1"/>
</dbReference>
<evidence type="ECO:0000313" key="3">
    <source>
        <dbReference type="EMBL" id="CAK9147833.1"/>
    </source>
</evidence>
<keyword evidence="4" id="KW-1185">Reference proteome</keyword>
<feature type="domain" description="BZIP" evidence="2">
    <location>
        <begin position="95"/>
        <end position="126"/>
    </location>
</feature>
<feature type="compositionally biased region" description="Basic and acidic residues" evidence="1">
    <location>
        <begin position="82"/>
        <end position="91"/>
    </location>
</feature>
<dbReference type="InterPro" id="IPR046347">
    <property type="entry name" value="bZIP_sf"/>
</dbReference>
<name>A0ABC8RSX7_9AQUA</name>
<dbReference type="Pfam" id="PF07716">
    <property type="entry name" value="bZIP_2"/>
    <property type="match status" value="1"/>
</dbReference>
<evidence type="ECO:0000313" key="4">
    <source>
        <dbReference type="Proteomes" id="UP001642360"/>
    </source>
</evidence>
<dbReference type="SUPFAM" id="SSF57959">
    <property type="entry name" value="Leucine zipper domain"/>
    <property type="match status" value="1"/>
</dbReference>
<feature type="region of interest" description="Disordered" evidence="1">
    <location>
        <begin position="79"/>
        <end position="104"/>
    </location>
</feature>
<organism evidence="3 4">
    <name type="scientific">Ilex paraguariensis</name>
    <name type="common">yerba mate</name>
    <dbReference type="NCBI Taxonomy" id="185542"/>
    <lineage>
        <taxon>Eukaryota</taxon>
        <taxon>Viridiplantae</taxon>
        <taxon>Streptophyta</taxon>
        <taxon>Embryophyta</taxon>
        <taxon>Tracheophyta</taxon>
        <taxon>Spermatophyta</taxon>
        <taxon>Magnoliopsida</taxon>
        <taxon>eudicotyledons</taxon>
        <taxon>Gunneridae</taxon>
        <taxon>Pentapetalae</taxon>
        <taxon>asterids</taxon>
        <taxon>campanulids</taxon>
        <taxon>Aquifoliales</taxon>
        <taxon>Aquifoliaceae</taxon>
        <taxon>Ilex</taxon>
    </lineage>
</organism>
<dbReference type="PANTHER" id="PTHR23334">
    <property type="entry name" value="CCAAT/ENHANCER BINDING PROTEIN"/>
    <property type="match status" value="1"/>
</dbReference>
<dbReference type="Proteomes" id="UP001642360">
    <property type="component" value="Unassembled WGS sequence"/>
</dbReference>
<evidence type="ECO:0000259" key="2">
    <source>
        <dbReference type="Pfam" id="PF07716"/>
    </source>
</evidence>
<dbReference type="InterPro" id="IPR031106">
    <property type="entry name" value="C/EBP"/>
</dbReference>
<comment type="caution">
    <text evidence="3">The sequence shown here is derived from an EMBL/GenBank/DDBJ whole genome shotgun (WGS) entry which is preliminary data.</text>
</comment>
<dbReference type="Gene3D" id="1.20.5.170">
    <property type="match status" value="1"/>
</dbReference>
<sequence length="143" mass="16565">MKENMDDGEVEGSHHVIFPKLDSSSNVQASMWMDAFIDDFSKNSGTCNHTHTYNPPGPGPDIAHTHTCYHSHTQIFPFENDDVPHHNEHPVPKPRRVSGNREAVRKYREKKKAHTTYLEGKVKKLSYPYPFPWNILFSMIDQY</sequence>
<reference evidence="3 4" key="1">
    <citation type="submission" date="2024-02" db="EMBL/GenBank/DDBJ databases">
        <authorList>
            <person name="Vignale AGUSTIN F."/>
            <person name="Sosa J E."/>
            <person name="Modenutti C."/>
        </authorList>
    </citation>
    <scope>NUCLEOTIDE SEQUENCE [LARGE SCALE GENOMIC DNA]</scope>
</reference>
<dbReference type="EMBL" id="CAUOFW020001724">
    <property type="protein sequence ID" value="CAK9147833.1"/>
    <property type="molecule type" value="Genomic_DNA"/>
</dbReference>
<gene>
    <name evidence="3" type="ORF">ILEXP_LOCUS15770</name>
</gene>
<proteinExistence type="predicted"/>
<dbReference type="AlphaFoldDB" id="A0ABC8RSX7"/>
<dbReference type="InterPro" id="IPR004827">
    <property type="entry name" value="bZIP"/>
</dbReference>